<evidence type="ECO:0000256" key="1">
    <source>
        <dbReference type="SAM" id="Coils"/>
    </source>
</evidence>
<dbReference type="Proteomes" id="UP001497512">
    <property type="component" value="Chromosome 3"/>
</dbReference>
<sequence length="586" mass="65508">MASTTHVEPMSNEKLGGDFSLVAKAPIGGNKFPLWHLVLSGTVPKSNRWSPTIGEMVLHPEFGIIWEERHKGVAECQHPGEFDDPMEEELHLSSNECSTEVLQAVPTLAQLELMSSPVSPECESEQTVCGKKQQQHLGSAQYSGEAKISAVREEYGQKLKHFIDRNQKLQRKLLDQGRRVKRTEEELAILKKTKKEVEETVTLWTEELEQLKNLAHALGKPQNGTSRHGNKDMDTSHTTSDVIELLRKQGNPPGSHAVSILLEAIMSDREVFSAGGAGSDVIGIVALLASVDDDFLNCALADFLGIEKMLMIVCRTEAGLRYLNSQTFDEEGKLDEEMGLHAFARRRKSSITGRFRVLVLNEASFYVQPEGLPAVDMSHPQKILNIPQPGPSKGPCPEGFLGYAVNLLHLNPQQLECYATPSEHGLRESLFFQLFSFLQVYDTKENMTQAQQYLAAGAVSLDGSLLHSNGSLEYVCGMQPELKFPLVPSERRISQQNSLMVSTTNFHQEPKFLVEMMHRELSEKIQGLHEETGYTTLATQIVKVETKLLWTRKRIAALVSEIAREEEKKNEILTRVKELQVEDNSV</sequence>
<gene>
    <name evidence="2" type="ORF">CSSPTR1EN2_LOCUS15382</name>
</gene>
<proteinExistence type="predicted"/>
<name>A0ABP0UG00_9BRYO</name>
<protein>
    <submittedName>
        <fullName evidence="2">Uncharacterized protein</fullName>
    </submittedName>
</protein>
<dbReference type="PANTHER" id="PTHR33566:SF1">
    <property type="entry name" value="EN_SPM-LIKE TRANSPOSON-RELATED"/>
    <property type="match status" value="1"/>
</dbReference>
<keyword evidence="1" id="KW-0175">Coiled coil</keyword>
<organism evidence="2 3">
    <name type="scientific">Sphagnum troendelagicum</name>
    <dbReference type="NCBI Taxonomy" id="128251"/>
    <lineage>
        <taxon>Eukaryota</taxon>
        <taxon>Viridiplantae</taxon>
        <taxon>Streptophyta</taxon>
        <taxon>Embryophyta</taxon>
        <taxon>Bryophyta</taxon>
        <taxon>Sphagnophytina</taxon>
        <taxon>Sphagnopsida</taxon>
        <taxon>Sphagnales</taxon>
        <taxon>Sphagnaceae</taxon>
        <taxon>Sphagnum</taxon>
    </lineage>
</organism>
<dbReference type="EMBL" id="OZ019895">
    <property type="protein sequence ID" value="CAK9220313.1"/>
    <property type="molecule type" value="Genomic_DNA"/>
</dbReference>
<dbReference type="PANTHER" id="PTHR33566">
    <property type="entry name" value="EN/SPM-LIKE TRANSPOSON-RELATED"/>
    <property type="match status" value="1"/>
</dbReference>
<evidence type="ECO:0000313" key="2">
    <source>
        <dbReference type="EMBL" id="CAK9220313.1"/>
    </source>
</evidence>
<accession>A0ABP0UG00</accession>
<evidence type="ECO:0000313" key="3">
    <source>
        <dbReference type="Proteomes" id="UP001497512"/>
    </source>
</evidence>
<keyword evidence="3" id="KW-1185">Reference proteome</keyword>
<reference evidence="2" key="1">
    <citation type="submission" date="2024-02" db="EMBL/GenBank/DDBJ databases">
        <authorList>
            <consortium name="ELIXIR-Norway"/>
            <consortium name="Elixir Norway"/>
        </authorList>
    </citation>
    <scope>NUCLEOTIDE SEQUENCE</scope>
</reference>
<feature type="coiled-coil region" evidence="1">
    <location>
        <begin position="555"/>
        <end position="582"/>
    </location>
</feature>
<feature type="coiled-coil region" evidence="1">
    <location>
        <begin position="152"/>
        <end position="214"/>
    </location>
</feature>